<dbReference type="EMBL" id="JAINWF010000003">
    <property type="protein sequence ID" value="MCD1607691.1"/>
    <property type="molecule type" value="Genomic_DNA"/>
</dbReference>
<feature type="domain" description="Disease resistance R13L4/SHOC-2-like LRR" evidence="3">
    <location>
        <begin position="306"/>
        <end position="407"/>
    </location>
</feature>
<evidence type="ECO:0000313" key="4">
    <source>
        <dbReference type="EMBL" id="MCD1607691.1"/>
    </source>
</evidence>
<sequence length="515" mass="58433">MKNQVSFDSYRDALLFLKEMGAGKVKRQTDSDNFLWELDSGQLTKEQLEIIAEANGTKFLWKDSETGLSWLLRDCGRYEIDSLNKSGHGGYNDWRAPTLRELKSLACTTKNTFGLFAKESAGGRLNGNYVSCTKHWQEAVWWNFNTGKSAKEEYSDGKIKWGSEGDFAGFEDSVHHNYATLILVRGDVIENLSDWASKLREWAEEDGVLDFPSTQENMEKLEDLTLFFSTTIPKQVSMLRNLKRLTCYALSGFEKVIFSIPSLEELKLLRPNGKQPAFDEIPPTISNLTSLLSLDAGGIHLNKVHESIGDLRKLKHLDLNVADAIPDSITNLHELRTLRLSGIRSLPHSIGDLKSLEKLSVFGRFERIPNSIENLTQLQELTIRSGQLSELPEGLFKLGNLHTLTIYEATIEIFPNALLKMPLLKTLDLCDTPIYKLPEDIANMKSLERLNLRETRISELPRSLVNLDNLRLLYLSNTKIQSLPEWLKDMKSLSKIRAKGIKVPPALKDKIVYLY</sequence>
<dbReference type="SMART" id="SM00369">
    <property type="entry name" value="LRR_TYP"/>
    <property type="match status" value="5"/>
</dbReference>
<evidence type="ECO:0000256" key="1">
    <source>
        <dbReference type="ARBA" id="ARBA00022614"/>
    </source>
</evidence>
<evidence type="ECO:0000259" key="3">
    <source>
        <dbReference type="Pfam" id="PF23598"/>
    </source>
</evidence>
<proteinExistence type="predicted"/>
<dbReference type="PANTHER" id="PTHR45752:SF187">
    <property type="entry name" value="LEUCINE-RICH REPEAT AND IQ DOMAIN-CONTAINING PROTEIN 4"/>
    <property type="match status" value="1"/>
</dbReference>
<dbReference type="Proteomes" id="UP001138989">
    <property type="component" value="Unassembled WGS sequence"/>
</dbReference>
<evidence type="ECO:0000313" key="5">
    <source>
        <dbReference type="Proteomes" id="UP001138989"/>
    </source>
</evidence>
<dbReference type="Gene3D" id="3.80.10.10">
    <property type="entry name" value="Ribonuclease Inhibitor"/>
    <property type="match status" value="1"/>
</dbReference>
<dbReference type="InterPro" id="IPR003591">
    <property type="entry name" value="Leu-rich_rpt_typical-subtyp"/>
</dbReference>
<protein>
    <submittedName>
        <fullName evidence="4">DUF1566 domain-containing protein</fullName>
    </submittedName>
</protein>
<name>A0A9X1SST5_9GAMM</name>
<dbReference type="AlphaFoldDB" id="A0A9X1SST5"/>
<gene>
    <name evidence="4" type="ORF">K7H17_07385</name>
</gene>
<keyword evidence="2" id="KW-0677">Repeat</keyword>
<reference evidence="4" key="1">
    <citation type="submission" date="2021-08" db="EMBL/GenBank/DDBJ databases">
        <title>Isolation and characterization of neutrophilic mixotrophic iron-oxidizing bacteria from deep-sea hydrothermal vents.</title>
        <authorList>
            <person name="He Y."/>
        </authorList>
    </citation>
    <scope>NUCLEOTIDE SEQUENCE</scope>
    <source>
        <strain evidence="4">IOP_13</strain>
    </source>
</reference>
<dbReference type="Pfam" id="PF23598">
    <property type="entry name" value="LRR_14"/>
    <property type="match status" value="2"/>
</dbReference>
<dbReference type="PANTHER" id="PTHR45752">
    <property type="entry name" value="LEUCINE-RICH REPEAT-CONTAINING"/>
    <property type="match status" value="1"/>
</dbReference>
<dbReference type="InterPro" id="IPR055414">
    <property type="entry name" value="LRR_R13L4/SHOC2-like"/>
</dbReference>
<dbReference type="SUPFAM" id="SSF52058">
    <property type="entry name" value="L domain-like"/>
    <property type="match status" value="1"/>
</dbReference>
<keyword evidence="5" id="KW-1185">Reference proteome</keyword>
<accession>A0A9X1SST5</accession>
<comment type="caution">
    <text evidence="4">The sequence shown here is derived from an EMBL/GenBank/DDBJ whole genome shotgun (WGS) entry which is preliminary data.</text>
</comment>
<feature type="domain" description="Disease resistance R13L4/SHOC-2-like LRR" evidence="3">
    <location>
        <begin position="419"/>
        <end position="499"/>
    </location>
</feature>
<dbReference type="InterPro" id="IPR050715">
    <property type="entry name" value="LRR-SigEffector_domain"/>
</dbReference>
<evidence type="ECO:0000256" key="2">
    <source>
        <dbReference type="ARBA" id="ARBA00022737"/>
    </source>
</evidence>
<organism evidence="4 5">
    <name type="scientific">Stutzerimonas kunmingensis</name>
    <dbReference type="NCBI Taxonomy" id="1211807"/>
    <lineage>
        <taxon>Bacteria</taxon>
        <taxon>Pseudomonadati</taxon>
        <taxon>Pseudomonadota</taxon>
        <taxon>Gammaproteobacteria</taxon>
        <taxon>Pseudomonadales</taxon>
        <taxon>Pseudomonadaceae</taxon>
        <taxon>Stutzerimonas</taxon>
    </lineage>
</organism>
<dbReference type="InterPro" id="IPR032675">
    <property type="entry name" value="LRR_dom_sf"/>
</dbReference>
<keyword evidence="1" id="KW-0433">Leucine-rich repeat</keyword>
<dbReference type="RefSeq" id="WP_102832146.1">
    <property type="nucleotide sequence ID" value="NZ_DAMBQT010000063.1"/>
</dbReference>